<dbReference type="Gene3D" id="3.40.1440.60">
    <property type="entry name" value="PriA, 3(prime) DNA-binding domain"/>
    <property type="match status" value="1"/>
</dbReference>
<dbReference type="SUPFAM" id="SSF52540">
    <property type="entry name" value="P-loop containing nucleoside triphosphate hydrolases"/>
    <property type="match status" value="2"/>
</dbReference>
<dbReference type="Gene3D" id="3.40.50.300">
    <property type="entry name" value="P-loop containing nucleotide triphosphate hydrolases"/>
    <property type="match status" value="2"/>
</dbReference>
<feature type="binding site" evidence="11">
    <location>
        <position position="482"/>
    </location>
    <ligand>
        <name>Zn(2+)</name>
        <dbReference type="ChEBI" id="CHEBI:29105"/>
        <label>1</label>
    </ligand>
</feature>
<keyword evidence="4 11" id="KW-0547">Nucleotide-binding</keyword>
<dbReference type="PANTHER" id="PTHR30580:SF0">
    <property type="entry name" value="PRIMOSOMAL PROTEIN N"/>
    <property type="match status" value="1"/>
</dbReference>
<evidence type="ECO:0000256" key="4">
    <source>
        <dbReference type="ARBA" id="ARBA00022741"/>
    </source>
</evidence>
<dbReference type="CDD" id="cd17929">
    <property type="entry name" value="DEXHc_priA"/>
    <property type="match status" value="1"/>
</dbReference>
<dbReference type="Pfam" id="PF18074">
    <property type="entry name" value="PriA_C"/>
    <property type="match status" value="1"/>
</dbReference>
<reference evidence="13 14" key="1">
    <citation type="submission" date="2024-09" db="EMBL/GenBank/DDBJ databases">
        <title>Draft genome sequence of Candidatus Magnetaquicoccaceae bacterium FCR-1.</title>
        <authorList>
            <person name="Shimoshige H."/>
            <person name="Shimamura S."/>
            <person name="Taoka A."/>
            <person name="Kobayashi H."/>
            <person name="Maekawa T."/>
        </authorList>
    </citation>
    <scope>NUCLEOTIDE SEQUENCE [LARGE SCALE GENOMIC DNA]</scope>
    <source>
        <strain evidence="13 14">FCR-1</strain>
    </source>
</reference>
<name>A0ABQ0CC21_9PROT</name>
<evidence type="ECO:0000256" key="10">
    <source>
        <dbReference type="ARBA" id="ARBA00023235"/>
    </source>
</evidence>
<sequence>MPFAQVALPIPKRTLFTYAIPDHLVVEPGSVVLVPVGRGHRTGVVWEIVEQPAWRDGTILDIVASHGDLPLLGADLLFLLDWMSRYYLASIGTVAAAALPGEIAFQSRIRVRWVGDAEEPPDLPERLRPLAERIRKRKEGLSLETLAEAFGRQALVAPLRALVERGLVSRETLWHAPLPDLKPAVSATSACASRLDLTDEQQHCVDRFHDALSNKTFAPFLLEGVTGSGKTELYLRAIERCLELERQALVLVPEISLTAQMIQRLQQRFADTLAVLHSGLTAAQRPREWWRIRRGLARVAVGARSALFAPFADLGLVIVDEEHDPSYKQEGSLSYQARDMAAVRARRCGAVLILGTATPSLESLANVQAGRYRHLRLTRRAGGGAPPRVEAIHLGDPELRRQMGKDGLIAPPLRQAMAETLAAGRQVLLFLNRRGFAPSLLCYRCGQAISCPHCSVTLTLHKNRSRLLCHYCDYSRDPMDICPSCGQLSLYHFGPGTQRLEEETRAHFPDARIARLDRDAVSASAHLLDETLEAFRDQRLDILVGTQMVSKGHHFPGLALVGVVQAETTLHQPDFRAAERTHQLLVQVAGRAGRESRDGRALVQTLDPEHHAVAAALGKRDDFVALEMEFRRQAGYPPFRRLALLRISSGMQAEGEGYCRVLRAALPEHGDVLFLGPAPAPLFKLRNRHRWQLLIKEREGGRLHRALPGLMSLAERLAGSRIRLEIDVDPQMFL</sequence>
<dbReference type="HAMAP" id="MF_00983">
    <property type="entry name" value="PriA"/>
    <property type="match status" value="1"/>
</dbReference>
<comment type="catalytic activity">
    <reaction evidence="11">
        <text>Couples ATP hydrolysis with the unwinding of duplex DNA by translocating in the 3'-5' direction.</text>
        <dbReference type="EC" id="5.6.2.4"/>
    </reaction>
</comment>
<dbReference type="InterPro" id="IPR041236">
    <property type="entry name" value="PriA_C"/>
</dbReference>
<feature type="binding site" evidence="11">
    <location>
        <position position="485"/>
    </location>
    <ligand>
        <name>Zn(2+)</name>
        <dbReference type="ChEBI" id="CHEBI:29105"/>
        <label>1</label>
    </ligand>
</feature>
<dbReference type="InterPro" id="IPR001650">
    <property type="entry name" value="Helicase_C-like"/>
</dbReference>
<evidence type="ECO:0000256" key="7">
    <source>
        <dbReference type="ARBA" id="ARBA00022833"/>
    </source>
</evidence>
<keyword evidence="7 11" id="KW-0862">Zinc</keyword>
<keyword evidence="6 11" id="KW-0347">Helicase</keyword>
<comment type="function">
    <text evidence="11">Initiates the restart of stalled replication forks, which reloads the replicative helicase on sites other than the origin of replication. Recognizes and binds to abandoned replication forks and remodels them to uncover a helicase loading site. Promotes assembly of the primosome at these replication forks.</text>
</comment>
<evidence type="ECO:0000313" key="14">
    <source>
        <dbReference type="Proteomes" id="UP001628193"/>
    </source>
</evidence>
<dbReference type="RefSeq" id="WP_420906157.1">
    <property type="nucleotide sequence ID" value="NZ_BAAFGK010000005.1"/>
</dbReference>
<comment type="caution">
    <text evidence="13">The sequence shown here is derived from an EMBL/GenBank/DDBJ whole genome shotgun (WGS) entry which is preliminary data.</text>
</comment>
<keyword evidence="1 11" id="KW-0639">Primosome</keyword>
<dbReference type="EC" id="5.6.2.4" evidence="11"/>
<dbReference type="SMART" id="SM00487">
    <property type="entry name" value="DEXDc"/>
    <property type="match status" value="1"/>
</dbReference>
<dbReference type="InterPro" id="IPR042115">
    <property type="entry name" value="PriA_3primeBD_sf"/>
</dbReference>
<comment type="subunit">
    <text evidence="11">Component of the replication restart primosome.</text>
</comment>
<feature type="binding site" evidence="11">
    <location>
        <position position="442"/>
    </location>
    <ligand>
        <name>Zn(2+)</name>
        <dbReference type="ChEBI" id="CHEBI:29105"/>
        <label>1</label>
    </ligand>
</feature>
<keyword evidence="2 11" id="KW-0235">DNA replication</keyword>
<dbReference type="InterPro" id="IPR027417">
    <property type="entry name" value="P-loop_NTPase"/>
</dbReference>
<dbReference type="SMART" id="SM00490">
    <property type="entry name" value="HELICc"/>
    <property type="match status" value="1"/>
</dbReference>
<feature type="domain" description="Helicase ATP-binding" evidence="12">
    <location>
        <begin position="211"/>
        <end position="377"/>
    </location>
</feature>
<comment type="similarity">
    <text evidence="11">Belongs to the helicase family. PriA subfamily.</text>
</comment>
<comment type="catalytic activity">
    <reaction evidence="11">
        <text>ATP + H2O = ADP + phosphate + H(+)</text>
        <dbReference type="Rhea" id="RHEA:13065"/>
        <dbReference type="ChEBI" id="CHEBI:15377"/>
        <dbReference type="ChEBI" id="CHEBI:15378"/>
        <dbReference type="ChEBI" id="CHEBI:30616"/>
        <dbReference type="ChEBI" id="CHEBI:43474"/>
        <dbReference type="ChEBI" id="CHEBI:456216"/>
        <dbReference type="EC" id="5.6.2.4"/>
    </reaction>
</comment>
<keyword evidence="10 11" id="KW-0413">Isomerase</keyword>
<keyword evidence="5 11" id="KW-0378">Hydrolase</keyword>
<keyword evidence="14" id="KW-1185">Reference proteome</keyword>
<dbReference type="EMBL" id="BAAFGK010000005">
    <property type="protein sequence ID" value="GAB0058434.1"/>
    <property type="molecule type" value="Genomic_DNA"/>
</dbReference>
<dbReference type="Pfam" id="PF18319">
    <property type="entry name" value="Zn_ribbon_PriA"/>
    <property type="match status" value="1"/>
</dbReference>
<dbReference type="NCBIfam" id="TIGR00595">
    <property type="entry name" value="priA"/>
    <property type="match status" value="1"/>
</dbReference>
<evidence type="ECO:0000256" key="5">
    <source>
        <dbReference type="ARBA" id="ARBA00022801"/>
    </source>
</evidence>
<dbReference type="InterPro" id="IPR005259">
    <property type="entry name" value="PriA"/>
</dbReference>
<keyword evidence="8 11" id="KW-0067">ATP-binding</keyword>
<keyword evidence="9 11" id="KW-0238">DNA-binding</keyword>
<evidence type="ECO:0000256" key="1">
    <source>
        <dbReference type="ARBA" id="ARBA00022515"/>
    </source>
</evidence>
<evidence type="ECO:0000256" key="3">
    <source>
        <dbReference type="ARBA" id="ARBA00022723"/>
    </source>
</evidence>
<feature type="binding site" evidence="11">
    <location>
        <position position="451"/>
    </location>
    <ligand>
        <name>Zn(2+)</name>
        <dbReference type="ChEBI" id="CHEBI:29105"/>
        <label>2</label>
    </ligand>
</feature>
<dbReference type="InterPro" id="IPR040498">
    <property type="entry name" value="PriA_CRR"/>
</dbReference>
<evidence type="ECO:0000256" key="9">
    <source>
        <dbReference type="ARBA" id="ARBA00023125"/>
    </source>
</evidence>
<evidence type="ECO:0000256" key="6">
    <source>
        <dbReference type="ARBA" id="ARBA00022806"/>
    </source>
</evidence>
<dbReference type="GO" id="GO:0016787">
    <property type="term" value="F:hydrolase activity"/>
    <property type="evidence" value="ECO:0007669"/>
    <property type="project" value="UniProtKB-KW"/>
</dbReference>
<dbReference type="Pfam" id="PF00270">
    <property type="entry name" value="DEAD"/>
    <property type="match status" value="1"/>
</dbReference>
<dbReference type="InterPro" id="IPR014001">
    <property type="entry name" value="Helicase_ATP-bd"/>
</dbReference>
<dbReference type="InterPro" id="IPR011545">
    <property type="entry name" value="DEAD/DEAH_box_helicase_dom"/>
</dbReference>
<keyword evidence="3 11" id="KW-0479">Metal-binding</keyword>
<feature type="binding site" evidence="11">
    <location>
        <position position="472"/>
    </location>
    <ligand>
        <name>Zn(2+)</name>
        <dbReference type="ChEBI" id="CHEBI:29105"/>
        <label>2</label>
    </ligand>
</feature>
<dbReference type="PROSITE" id="PS51192">
    <property type="entry name" value="HELICASE_ATP_BIND_1"/>
    <property type="match status" value="1"/>
</dbReference>
<feature type="binding site" evidence="11">
    <location>
        <position position="469"/>
    </location>
    <ligand>
        <name>Zn(2+)</name>
        <dbReference type="ChEBI" id="CHEBI:29105"/>
        <label>2</label>
    </ligand>
</feature>
<feature type="binding site" evidence="11">
    <location>
        <position position="445"/>
    </location>
    <ligand>
        <name>Zn(2+)</name>
        <dbReference type="ChEBI" id="CHEBI:29105"/>
        <label>1</label>
    </ligand>
</feature>
<evidence type="ECO:0000256" key="11">
    <source>
        <dbReference type="HAMAP-Rule" id="MF_00983"/>
    </source>
</evidence>
<evidence type="ECO:0000259" key="12">
    <source>
        <dbReference type="PROSITE" id="PS51192"/>
    </source>
</evidence>
<dbReference type="InterPro" id="IPR041222">
    <property type="entry name" value="PriA_3primeBD"/>
</dbReference>
<dbReference type="Proteomes" id="UP001628193">
    <property type="component" value="Unassembled WGS sequence"/>
</dbReference>
<comment type="cofactor">
    <cofactor evidence="11">
        <name>Zn(2+)</name>
        <dbReference type="ChEBI" id="CHEBI:29105"/>
    </cofactor>
    <text evidence="11">Binds 2 zinc ions per subunit.</text>
</comment>
<organism evidence="13 14">
    <name type="scientific">Candidatus Magnetaquiglobus chichijimensis</name>
    <dbReference type="NCBI Taxonomy" id="3141448"/>
    <lineage>
        <taxon>Bacteria</taxon>
        <taxon>Pseudomonadati</taxon>
        <taxon>Pseudomonadota</taxon>
        <taxon>Magnetococcia</taxon>
        <taxon>Magnetococcales</taxon>
        <taxon>Candidatus Magnetaquicoccaceae</taxon>
        <taxon>Candidatus Magnetaquiglobus</taxon>
    </lineage>
</organism>
<evidence type="ECO:0000313" key="13">
    <source>
        <dbReference type="EMBL" id="GAB0058434.1"/>
    </source>
</evidence>
<dbReference type="PANTHER" id="PTHR30580">
    <property type="entry name" value="PRIMOSOMAL PROTEIN N"/>
    <property type="match status" value="1"/>
</dbReference>
<protein>
    <recommendedName>
        <fullName evidence="11">Replication restart protein PriA</fullName>
    </recommendedName>
    <alternativeName>
        <fullName evidence="11">ATP-dependent DNA helicase PriA</fullName>
        <ecNumber evidence="11">5.6.2.4</ecNumber>
    </alternativeName>
    <alternativeName>
        <fullName evidence="11">DNA 3'-5' helicase PriA</fullName>
    </alternativeName>
</protein>
<gene>
    <name evidence="11 13" type="primary">priA</name>
    <name evidence="13" type="ORF">SIID45300_02783</name>
</gene>
<evidence type="ECO:0000256" key="8">
    <source>
        <dbReference type="ARBA" id="ARBA00022840"/>
    </source>
</evidence>
<evidence type="ECO:0000256" key="2">
    <source>
        <dbReference type="ARBA" id="ARBA00022705"/>
    </source>
</evidence>
<accession>A0ABQ0CC21</accession>
<feature type="binding site" evidence="11">
    <location>
        <position position="454"/>
    </location>
    <ligand>
        <name>Zn(2+)</name>
        <dbReference type="ChEBI" id="CHEBI:29105"/>
        <label>2</label>
    </ligand>
</feature>
<dbReference type="Pfam" id="PF17764">
    <property type="entry name" value="PriA_3primeBD"/>
    <property type="match status" value="1"/>
</dbReference>
<proteinExistence type="inferred from homology"/>